<proteinExistence type="predicted"/>
<feature type="region of interest" description="Disordered" evidence="1">
    <location>
        <begin position="1"/>
        <end position="40"/>
    </location>
</feature>
<evidence type="ECO:0000256" key="2">
    <source>
        <dbReference type="SAM" id="Phobius"/>
    </source>
</evidence>
<dbReference type="Proteomes" id="UP000758603">
    <property type="component" value="Unassembled WGS sequence"/>
</dbReference>
<sequence length="249" mass="27628">MDQDAETQPQFTEARDFTRTPQGVTPAHSIASNHSGQQGRELVRPNTVTTGTIQFLPGPVLEPARRHTTIISTEDQSGDVRRTSRTFPTTVAGPSRPFFISPFLKTPETSSDVSPERNIQGPPLRVQMDQPEKRVTNDTQQSSVTEKEWEHQRRMEQKRRVREFPRRLITSIVGGVFVIAPMVTMSIDRSLTKDLITSCVAILLFGITLAWVSTSDEVSLFVATVGYAAFLAVFVAVGDDKNVAIMTRG</sequence>
<comment type="caution">
    <text evidence="4">The sequence shown here is derived from an EMBL/GenBank/DDBJ whole genome shotgun (WGS) entry which is preliminary data.</text>
</comment>
<accession>A0A9P8ULZ0</accession>
<dbReference type="RefSeq" id="XP_045958682.1">
    <property type="nucleotide sequence ID" value="XM_046100057.1"/>
</dbReference>
<feature type="compositionally biased region" description="Polar residues" evidence="1">
    <location>
        <begin position="1"/>
        <end position="11"/>
    </location>
</feature>
<keyword evidence="2" id="KW-0472">Membrane</keyword>
<keyword evidence="2" id="KW-0812">Transmembrane</keyword>
<protein>
    <recommendedName>
        <fullName evidence="3">DUF6594 domain-containing protein</fullName>
    </recommendedName>
</protein>
<feature type="region of interest" description="Disordered" evidence="1">
    <location>
        <begin position="132"/>
        <end position="151"/>
    </location>
</feature>
<name>A0A9P8ULZ0_9PEZI</name>
<keyword evidence="2" id="KW-1133">Transmembrane helix</keyword>
<keyword evidence="5" id="KW-1185">Reference proteome</keyword>
<dbReference type="OrthoDB" id="3546297at2759"/>
<dbReference type="InterPro" id="IPR046529">
    <property type="entry name" value="DUF6594"/>
</dbReference>
<feature type="transmembrane region" description="Helical" evidence="2">
    <location>
        <begin position="195"/>
        <end position="212"/>
    </location>
</feature>
<reference evidence="4" key="1">
    <citation type="journal article" date="2021" name="Nat. Commun.">
        <title>Genetic determinants of endophytism in the Arabidopsis root mycobiome.</title>
        <authorList>
            <person name="Mesny F."/>
            <person name="Miyauchi S."/>
            <person name="Thiergart T."/>
            <person name="Pickel B."/>
            <person name="Atanasova L."/>
            <person name="Karlsson M."/>
            <person name="Huettel B."/>
            <person name="Barry K.W."/>
            <person name="Haridas S."/>
            <person name="Chen C."/>
            <person name="Bauer D."/>
            <person name="Andreopoulos W."/>
            <person name="Pangilinan J."/>
            <person name="LaButti K."/>
            <person name="Riley R."/>
            <person name="Lipzen A."/>
            <person name="Clum A."/>
            <person name="Drula E."/>
            <person name="Henrissat B."/>
            <person name="Kohler A."/>
            <person name="Grigoriev I.V."/>
            <person name="Martin F.M."/>
            <person name="Hacquard S."/>
        </authorList>
    </citation>
    <scope>NUCLEOTIDE SEQUENCE</scope>
    <source>
        <strain evidence="4">MPI-SDFR-AT-0073</strain>
    </source>
</reference>
<dbReference type="AlphaFoldDB" id="A0A9P8ULZ0"/>
<feature type="region of interest" description="Disordered" evidence="1">
    <location>
        <begin position="105"/>
        <end position="124"/>
    </location>
</feature>
<gene>
    <name evidence="4" type="ORF">BKA67DRAFT_535733</name>
</gene>
<feature type="transmembrane region" description="Helical" evidence="2">
    <location>
        <begin position="164"/>
        <end position="183"/>
    </location>
</feature>
<evidence type="ECO:0000256" key="1">
    <source>
        <dbReference type="SAM" id="MobiDB-lite"/>
    </source>
</evidence>
<evidence type="ECO:0000259" key="3">
    <source>
        <dbReference type="Pfam" id="PF20237"/>
    </source>
</evidence>
<evidence type="ECO:0000313" key="4">
    <source>
        <dbReference type="EMBL" id="KAH6654412.1"/>
    </source>
</evidence>
<dbReference type="EMBL" id="JAGPXC010000004">
    <property type="protein sequence ID" value="KAH6654412.1"/>
    <property type="molecule type" value="Genomic_DNA"/>
</dbReference>
<dbReference type="GeneID" id="70128949"/>
<organism evidence="4 5">
    <name type="scientific">Truncatella angustata</name>
    <dbReference type="NCBI Taxonomy" id="152316"/>
    <lineage>
        <taxon>Eukaryota</taxon>
        <taxon>Fungi</taxon>
        <taxon>Dikarya</taxon>
        <taxon>Ascomycota</taxon>
        <taxon>Pezizomycotina</taxon>
        <taxon>Sordariomycetes</taxon>
        <taxon>Xylariomycetidae</taxon>
        <taxon>Amphisphaeriales</taxon>
        <taxon>Sporocadaceae</taxon>
        <taxon>Truncatella</taxon>
    </lineage>
</organism>
<feature type="transmembrane region" description="Helical" evidence="2">
    <location>
        <begin position="218"/>
        <end position="238"/>
    </location>
</feature>
<evidence type="ECO:0000313" key="5">
    <source>
        <dbReference type="Proteomes" id="UP000758603"/>
    </source>
</evidence>
<feature type="domain" description="DUF6594" evidence="3">
    <location>
        <begin position="143"/>
        <end position="231"/>
    </location>
</feature>
<dbReference type="Pfam" id="PF20237">
    <property type="entry name" value="DUF6594"/>
    <property type="match status" value="1"/>
</dbReference>